<dbReference type="InterPro" id="IPR023089">
    <property type="entry name" value="YozE_SAM-like"/>
</dbReference>
<dbReference type="InterPro" id="IPR010673">
    <property type="entry name" value="UPF0346"/>
</dbReference>
<dbReference type="HAMAP" id="MF_01538">
    <property type="entry name" value="UPF0346"/>
    <property type="match status" value="1"/>
</dbReference>
<dbReference type="SUPFAM" id="SSF140652">
    <property type="entry name" value="YozE-like"/>
    <property type="match status" value="1"/>
</dbReference>
<dbReference type="EMBL" id="BMHB01000001">
    <property type="protein sequence ID" value="GGI12509.1"/>
    <property type="molecule type" value="Genomic_DNA"/>
</dbReference>
<dbReference type="PIRSF" id="PIRSF037262">
    <property type="entry name" value="UCP037262"/>
    <property type="match status" value="1"/>
</dbReference>
<keyword evidence="4" id="KW-1185">Reference proteome</keyword>
<comment type="similarity">
    <text evidence="1">Belongs to the UPF0346 family.</text>
</comment>
<organism evidence="3 4">
    <name type="scientific">Gottfriedia solisilvae</name>
    <dbReference type="NCBI Taxonomy" id="1516104"/>
    <lineage>
        <taxon>Bacteria</taxon>
        <taxon>Bacillati</taxon>
        <taxon>Bacillota</taxon>
        <taxon>Bacilli</taxon>
        <taxon>Bacillales</taxon>
        <taxon>Bacillaceae</taxon>
        <taxon>Gottfriedia</taxon>
    </lineage>
</organism>
<evidence type="ECO:0000259" key="2">
    <source>
        <dbReference type="Pfam" id="PF06855"/>
    </source>
</evidence>
<dbReference type="Gene3D" id="1.10.150.260">
    <property type="entry name" value="YozE SAM-like"/>
    <property type="match status" value="1"/>
</dbReference>
<protein>
    <recommendedName>
        <fullName evidence="1">UPF0346 protein GCM10007380_13270</fullName>
    </recommendedName>
</protein>
<proteinExistence type="inferred from homology"/>
<dbReference type="RefSeq" id="WP_087999526.1">
    <property type="nucleotide sequence ID" value="NZ_BMHB01000001.1"/>
</dbReference>
<dbReference type="InterPro" id="IPR036806">
    <property type="entry name" value="YozE_SAM-like_sf"/>
</dbReference>
<evidence type="ECO:0000313" key="4">
    <source>
        <dbReference type="Proteomes" id="UP000626244"/>
    </source>
</evidence>
<dbReference type="Pfam" id="PF06855">
    <property type="entry name" value="YozE_SAM_like"/>
    <property type="match status" value="1"/>
</dbReference>
<reference evidence="4" key="1">
    <citation type="journal article" date="2019" name="Int. J. Syst. Evol. Microbiol.">
        <title>The Global Catalogue of Microorganisms (GCM) 10K type strain sequencing project: providing services to taxonomists for standard genome sequencing and annotation.</title>
        <authorList>
            <consortium name="The Broad Institute Genomics Platform"/>
            <consortium name="The Broad Institute Genome Sequencing Center for Infectious Disease"/>
            <person name="Wu L."/>
            <person name="Ma J."/>
        </authorList>
    </citation>
    <scope>NUCLEOTIDE SEQUENCE [LARGE SCALE GENOMIC DNA]</scope>
    <source>
        <strain evidence="4">CGMCC 1.14993</strain>
    </source>
</reference>
<dbReference type="Proteomes" id="UP000626244">
    <property type="component" value="Unassembled WGS sequence"/>
</dbReference>
<dbReference type="NCBIfam" id="NF010193">
    <property type="entry name" value="PRK13672.1"/>
    <property type="match status" value="1"/>
</dbReference>
<sequence length="73" mass="8842">MKKSFYHYMMKHRNYKVPTDIGLFADHLFNDHSFPKQAFDYDEISSYLELDGTFNMPMSVFDQAWNLYEDEET</sequence>
<evidence type="ECO:0000256" key="1">
    <source>
        <dbReference type="HAMAP-Rule" id="MF_01538"/>
    </source>
</evidence>
<dbReference type="OrthoDB" id="2242851at2"/>
<feature type="domain" description="YozE SAM-like" evidence="2">
    <location>
        <begin position="4"/>
        <end position="69"/>
    </location>
</feature>
<comment type="caution">
    <text evidence="3">The sequence shown here is derived from an EMBL/GenBank/DDBJ whole genome shotgun (WGS) entry which is preliminary data.</text>
</comment>
<gene>
    <name evidence="3" type="ORF">GCM10007380_13270</name>
</gene>
<accession>A0A8J3AEN6</accession>
<name>A0A8J3AEN6_9BACI</name>
<evidence type="ECO:0000313" key="3">
    <source>
        <dbReference type="EMBL" id="GGI12509.1"/>
    </source>
</evidence>
<dbReference type="AlphaFoldDB" id="A0A8J3AEN6"/>